<dbReference type="STRING" id="1793963.AXI58_18495"/>
<proteinExistence type="predicted"/>
<evidence type="ECO:0000313" key="2">
    <source>
        <dbReference type="Proteomes" id="UP000075430"/>
    </source>
</evidence>
<protein>
    <submittedName>
        <fullName evidence="1">Uncharacterized protein</fullName>
    </submittedName>
</protein>
<evidence type="ECO:0000313" key="1">
    <source>
        <dbReference type="EMBL" id="KXZ17730.1"/>
    </source>
</evidence>
<comment type="caution">
    <text evidence="1">The sequence shown here is derived from an EMBL/GenBank/DDBJ whole genome shotgun (WGS) entry which is preliminary data.</text>
</comment>
<organism evidence="1 2">
    <name type="scientific">Bacillus nakamurai</name>
    <dbReference type="NCBI Taxonomy" id="1793963"/>
    <lineage>
        <taxon>Bacteria</taxon>
        <taxon>Bacillati</taxon>
        <taxon>Bacillota</taxon>
        <taxon>Bacilli</taxon>
        <taxon>Bacillales</taxon>
        <taxon>Bacillaceae</taxon>
        <taxon>Bacillus</taxon>
    </lineage>
</organism>
<reference evidence="2" key="1">
    <citation type="submission" date="2016-02" db="EMBL/GenBank/DDBJ databases">
        <authorList>
            <person name="Dunlap C."/>
        </authorList>
    </citation>
    <scope>NUCLEOTIDE SEQUENCE [LARGE SCALE GENOMIC DNA]</scope>
    <source>
        <strain evidence="2">NRRL B-41092</strain>
    </source>
</reference>
<gene>
    <name evidence="1" type="ORF">AXI58_18495</name>
</gene>
<sequence length="113" mass="12684">MSQYKAKKVHLVRHGSADFPYKETHDAYLIAADTIALCDFDAWGGGRFAFYDTGGLTRKNDGYHLYDDAHPASFAFEFAKATATLKKLDGREIADMSVAQFMRMFFTGGENRV</sequence>
<keyword evidence="2" id="KW-1185">Reference proteome</keyword>
<accession>A0A150F5P6</accession>
<dbReference type="Proteomes" id="UP000075430">
    <property type="component" value="Unassembled WGS sequence"/>
</dbReference>
<dbReference type="EMBL" id="LSBA01000019">
    <property type="protein sequence ID" value="KXZ17730.1"/>
    <property type="molecule type" value="Genomic_DNA"/>
</dbReference>
<dbReference type="RefSeq" id="WP_061522232.1">
    <property type="nucleotide sequence ID" value="NZ_JARLZY010000011.1"/>
</dbReference>
<dbReference type="OrthoDB" id="2906003at2"/>
<dbReference type="AlphaFoldDB" id="A0A150F5P6"/>
<name>A0A150F5P6_9BACI</name>